<gene>
    <name evidence="2" type="ORF">FIA58_020830</name>
</gene>
<protein>
    <recommendedName>
        <fullName evidence="4">Outer membrane protein beta-barrel domain-containing protein</fullName>
    </recommendedName>
</protein>
<evidence type="ECO:0000313" key="2">
    <source>
        <dbReference type="EMBL" id="NHN28131.1"/>
    </source>
</evidence>
<dbReference type="Proteomes" id="UP000817854">
    <property type="component" value="Unassembled WGS sequence"/>
</dbReference>
<keyword evidence="1" id="KW-0732">Signal</keyword>
<reference evidence="3" key="1">
    <citation type="submission" date="2019-05" db="EMBL/GenBank/DDBJ databases">
        <title>Flavobacterium profundi sp. nov., isolated from a deep-sea seamount.</title>
        <authorList>
            <person name="Zhang D.-C."/>
        </authorList>
    </citation>
    <scope>NUCLEOTIDE SEQUENCE [LARGE SCALE GENOMIC DNA]</scope>
    <source>
        <strain evidence="3">EC11</strain>
    </source>
</reference>
<comment type="caution">
    <text evidence="2">The sequence shown here is derived from an EMBL/GenBank/DDBJ whole genome shotgun (WGS) entry which is preliminary data.</text>
</comment>
<evidence type="ECO:0000313" key="3">
    <source>
        <dbReference type="Proteomes" id="UP000817854"/>
    </source>
</evidence>
<proteinExistence type="predicted"/>
<evidence type="ECO:0008006" key="4">
    <source>
        <dbReference type="Google" id="ProtNLM"/>
    </source>
</evidence>
<keyword evidence="3" id="KW-1185">Reference proteome</keyword>
<feature type="signal peptide" evidence="1">
    <location>
        <begin position="1"/>
        <end position="22"/>
    </location>
</feature>
<sequence>MNKTFKNIGFATFLIFSNMIFAQKGSFFVSVQAGTNKIEDKTSFITDSGAFSGSLKAGYIYKLNNVFGIGTGVEYMQYKQNVTLENDRYISVLVDETGSAFEFNQETAGYSESQTLNSFQIPLFIQYKKELTETNSFYFRIGGKLLIPSKFTINSAANSLTTTGYYPDFNLEVTDVPSRGFGTQSNFQAKNTYKTKVAYMASTELGFNFKLNAVNSIYVGMFLDYGLSNIVDNKESNSIVTYNPSGLPNNANGVYSFKNDIETKPLNFGVTLGYSFGK</sequence>
<dbReference type="Gene3D" id="2.40.160.20">
    <property type="match status" value="1"/>
</dbReference>
<dbReference type="RefSeq" id="WP_140964631.1">
    <property type="nucleotide sequence ID" value="NZ_VEVQ02000027.1"/>
</dbReference>
<evidence type="ECO:0000256" key="1">
    <source>
        <dbReference type="SAM" id="SignalP"/>
    </source>
</evidence>
<name>A0ABX0IX54_9FLAO</name>
<feature type="chain" id="PRO_5046049732" description="Outer membrane protein beta-barrel domain-containing protein" evidence="1">
    <location>
        <begin position="23"/>
        <end position="278"/>
    </location>
</feature>
<reference evidence="2 3" key="2">
    <citation type="submission" date="2020-02" db="EMBL/GenBank/DDBJ databases">
        <title>Flavobacterium profundi sp. nov., isolated from a deep-sea seamount.</title>
        <authorList>
            <person name="Zhang D.-C."/>
        </authorList>
    </citation>
    <scope>NUCLEOTIDE SEQUENCE [LARGE SCALE GENOMIC DNA]</scope>
    <source>
        <strain evidence="2 3">EC11</strain>
    </source>
</reference>
<organism evidence="2 3">
    <name type="scientific">Flavobacterium jejuense</name>
    <dbReference type="NCBI Taxonomy" id="1544455"/>
    <lineage>
        <taxon>Bacteria</taxon>
        <taxon>Pseudomonadati</taxon>
        <taxon>Bacteroidota</taxon>
        <taxon>Flavobacteriia</taxon>
        <taxon>Flavobacteriales</taxon>
        <taxon>Flavobacteriaceae</taxon>
        <taxon>Flavobacterium</taxon>
    </lineage>
</organism>
<accession>A0ABX0IX54</accession>
<dbReference type="EMBL" id="VEVQ02000027">
    <property type="protein sequence ID" value="NHN28131.1"/>
    <property type="molecule type" value="Genomic_DNA"/>
</dbReference>